<accession>A0A562M8M1</accession>
<dbReference type="EMBL" id="VLKT01000151">
    <property type="protein sequence ID" value="TWI15891.1"/>
    <property type="molecule type" value="Genomic_DNA"/>
</dbReference>
<dbReference type="Gene3D" id="3.40.50.1820">
    <property type="entry name" value="alpha/beta hydrolase"/>
    <property type="match status" value="1"/>
</dbReference>
<organism evidence="4 5">
    <name type="scientific">Mesorhizobium tianshanense</name>
    <dbReference type="NCBI Taxonomy" id="39844"/>
    <lineage>
        <taxon>Bacteria</taxon>
        <taxon>Pseudomonadati</taxon>
        <taxon>Pseudomonadota</taxon>
        <taxon>Alphaproteobacteria</taxon>
        <taxon>Hyphomicrobiales</taxon>
        <taxon>Phyllobacteriaceae</taxon>
        <taxon>Mesorhizobium</taxon>
    </lineage>
</organism>
<comment type="caution">
    <text evidence="4">The sequence shown here is derived from an EMBL/GenBank/DDBJ whole genome shotgun (WGS) entry which is preliminary data.</text>
</comment>
<dbReference type="Proteomes" id="UP000317122">
    <property type="component" value="Unassembled WGS sequence"/>
</dbReference>
<evidence type="ECO:0000259" key="3">
    <source>
        <dbReference type="Pfam" id="PF20434"/>
    </source>
</evidence>
<keyword evidence="1" id="KW-0378">Hydrolase</keyword>
<dbReference type="InterPro" id="IPR049492">
    <property type="entry name" value="BD-FAE-like_dom"/>
</dbReference>
<gene>
    <name evidence="4" type="ORF">IQ26_07765</name>
</gene>
<evidence type="ECO:0000313" key="5">
    <source>
        <dbReference type="Proteomes" id="UP000317122"/>
    </source>
</evidence>
<dbReference type="Pfam" id="PF00326">
    <property type="entry name" value="Peptidase_S9"/>
    <property type="match status" value="1"/>
</dbReference>
<evidence type="ECO:0000256" key="1">
    <source>
        <dbReference type="ARBA" id="ARBA00022801"/>
    </source>
</evidence>
<dbReference type="InterPro" id="IPR029058">
    <property type="entry name" value="AB_hydrolase_fold"/>
</dbReference>
<feature type="domain" description="BD-FAE-like" evidence="3">
    <location>
        <begin position="82"/>
        <end position="170"/>
    </location>
</feature>
<dbReference type="InterPro" id="IPR050300">
    <property type="entry name" value="GDXG_lipolytic_enzyme"/>
</dbReference>
<evidence type="ECO:0000259" key="2">
    <source>
        <dbReference type="Pfam" id="PF00326"/>
    </source>
</evidence>
<evidence type="ECO:0000313" key="4">
    <source>
        <dbReference type="EMBL" id="TWI15891.1"/>
    </source>
</evidence>
<dbReference type="SUPFAM" id="SSF53474">
    <property type="entry name" value="alpha/beta-Hydrolases"/>
    <property type="match status" value="1"/>
</dbReference>
<dbReference type="Pfam" id="PF20434">
    <property type="entry name" value="BD-FAE"/>
    <property type="match status" value="1"/>
</dbReference>
<sequence>MLLPWDDRAYDENMRISDIGSLLPCHSNVDPDVVISALNRMIDDATDGNTVFYDFYTPEEKQAEPALVNTGLFLFRGKPGAPFAVVAPGGGFSYVGSVHEGFPYAAEISKAGYNVFVLKYRLGYGGRVATEDLAAAISYIFRNAEALRVSTAAYSRWGSSAGARMAAAIGSYGVAAYGGPDLPKPATVVMAYTGHSDTSADEPPTFVVVGERDGIVPPSAMERRVVVLRNAGVDVEYRKYRDVGHGFGVGSNTSAEGWVAEAIRFWVQFINAGKQ</sequence>
<dbReference type="AlphaFoldDB" id="A0A562M8M1"/>
<dbReference type="GO" id="GO:0006508">
    <property type="term" value="P:proteolysis"/>
    <property type="evidence" value="ECO:0007669"/>
    <property type="project" value="InterPro"/>
</dbReference>
<name>A0A562M8M1_9HYPH</name>
<keyword evidence="5" id="KW-1185">Reference proteome</keyword>
<protein>
    <submittedName>
        <fullName evidence="4">Acetyl esterase/lipase</fullName>
    </submittedName>
</protein>
<proteinExistence type="predicted"/>
<dbReference type="GO" id="GO:0008236">
    <property type="term" value="F:serine-type peptidase activity"/>
    <property type="evidence" value="ECO:0007669"/>
    <property type="project" value="InterPro"/>
</dbReference>
<dbReference type="InterPro" id="IPR001375">
    <property type="entry name" value="Peptidase_S9_cat"/>
</dbReference>
<reference evidence="4 5" key="1">
    <citation type="journal article" date="2015" name="Stand. Genomic Sci.">
        <title>Genomic Encyclopedia of Bacterial and Archaeal Type Strains, Phase III: the genomes of soil and plant-associated and newly described type strains.</title>
        <authorList>
            <person name="Whitman W.B."/>
            <person name="Woyke T."/>
            <person name="Klenk H.P."/>
            <person name="Zhou Y."/>
            <person name="Lilburn T.G."/>
            <person name="Beck B.J."/>
            <person name="De Vos P."/>
            <person name="Vandamme P."/>
            <person name="Eisen J.A."/>
            <person name="Garrity G."/>
            <person name="Hugenholtz P."/>
            <person name="Kyrpides N.C."/>
        </authorList>
    </citation>
    <scope>NUCLEOTIDE SEQUENCE [LARGE SCALE GENOMIC DNA]</scope>
    <source>
        <strain evidence="4 5">CGMCC 1.2546</strain>
    </source>
</reference>
<dbReference type="PANTHER" id="PTHR48081">
    <property type="entry name" value="AB HYDROLASE SUPERFAMILY PROTEIN C4A8.06C"/>
    <property type="match status" value="1"/>
</dbReference>
<dbReference type="PANTHER" id="PTHR48081:SF6">
    <property type="entry name" value="PEPTIDASE S9 PROLYL OLIGOPEPTIDASE CATALYTIC DOMAIN-CONTAINING PROTEIN"/>
    <property type="match status" value="1"/>
</dbReference>
<feature type="domain" description="Peptidase S9 prolyl oligopeptidase catalytic" evidence="2">
    <location>
        <begin position="200"/>
        <end position="271"/>
    </location>
</feature>